<dbReference type="EMBL" id="PCRP01000036">
    <property type="protein sequence ID" value="PIP23628.1"/>
    <property type="molecule type" value="Genomic_DNA"/>
</dbReference>
<dbReference type="HAMAP" id="MF_00252">
    <property type="entry name" value="Lys_tRNA_synth_class2"/>
    <property type="match status" value="1"/>
</dbReference>
<feature type="binding site" evidence="7">
    <location>
        <position position="405"/>
    </location>
    <ligand>
        <name>Mg(2+)</name>
        <dbReference type="ChEBI" id="CHEBI:18420"/>
        <label>2</label>
    </ligand>
</feature>
<evidence type="ECO:0000256" key="4">
    <source>
        <dbReference type="ARBA" id="ARBA00022840"/>
    </source>
</evidence>
<dbReference type="CDD" id="cd04322">
    <property type="entry name" value="LysRS_N"/>
    <property type="match status" value="1"/>
</dbReference>
<evidence type="ECO:0000259" key="9">
    <source>
        <dbReference type="PROSITE" id="PS50862"/>
    </source>
</evidence>
<comment type="caution">
    <text evidence="7">Lacks conserved residue(s) required for the propagation of feature annotation.</text>
</comment>
<dbReference type="InterPro" id="IPR045864">
    <property type="entry name" value="aa-tRNA-synth_II/BPL/LPL"/>
</dbReference>
<dbReference type="SUPFAM" id="SSF55681">
    <property type="entry name" value="Class II aaRS and biotin synthetases"/>
    <property type="match status" value="1"/>
</dbReference>
<dbReference type="Pfam" id="PF00152">
    <property type="entry name" value="tRNA-synt_2"/>
    <property type="match status" value="1"/>
</dbReference>
<keyword evidence="2 7" id="KW-0479">Metal-binding</keyword>
<reference evidence="10 11" key="1">
    <citation type="submission" date="2017-09" db="EMBL/GenBank/DDBJ databases">
        <title>Depth-based differentiation of microbial function through sediment-hosted aquifers and enrichment of novel symbionts in the deep terrestrial subsurface.</title>
        <authorList>
            <person name="Probst A.J."/>
            <person name="Ladd B."/>
            <person name="Jarett J.K."/>
            <person name="Geller-Mcgrath D.E."/>
            <person name="Sieber C.M."/>
            <person name="Emerson J.B."/>
            <person name="Anantharaman K."/>
            <person name="Thomas B.C."/>
            <person name="Malmstrom R."/>
            <person name="Stieglmeier M."/>
            <person name="Klingl A."/>
            <person name="Woyke T."/>
            <person name="Ryan C.M."/>
            <person name="Banfield J.F."/>
        </authorList>
    </citation>
    <scope>NUCLEOTIDE SEQUENCE [LARGE SCALE GENOMIC DNA]</scope>
    <source>
        <strain evidence="10">CG23_combo_of_CG06-09_8_20_14_all_38_19</strain>
    </source>
</reference>
<evidence type="ECO:0000256" key="5">
    <source>
        <dbReference type="ARBA" id="ARBA00023146"/>
    </source>
</evidence>
<keyword evidence="1 7" id="KW-0436">Ligase</keyword>
<dbReference type="NCBIfam" id="TIGR00499">
    <property type="entry name" value="lysS_bact"/>
    <property type="match status" value="1"/>
</dbReference>
<comment type="subcellular location">
    <subcellularLocation>
        <location evidence="7">Cytoplasm</location>
    </subcellularLocation>
</comment>
<protein>
    <recommendedName>
        <fullName evidence="7">Lysine--tRNA ligase</fullName>
        <ecNumber evidence="7">6.1.1.6</ecNumber>
    </recommendedName>
    <alternativeName>
        <fullName evidence="7">Lysyl-tRNA synthetase</fullName>
        <shortName evidence="7">LysRS</shortName>
    </alternativeName>
</protein>
<dbReference type="GO" id="GO:0006430">
    <property type="term" value="P:lysyl-tRNA aminoacylation"/>
    <property type="evidence" value="ECO:0007669"/>
    <property type="project" value="UniProtKB-UniRule"/>
</dbReference>
<sequence length="489" mass="56623">MATIDEIKKTRLEKLEAVKKAGFLPYPGKANRTHKISEAVSDFSKLEKSEREIIITGRIRSLREHGGSTFLHVEDGTGQLQAFFRKDRLGESSYKFFLDNFDIGDFIEIRGILFKTKRGEKTIEAADYRMLAKSLLPLPEKWHGLQDVEERYRKRYLDLIFNSEVKKKFELRTKITKEIREFLGNEGFLEVETPILQPIYGGATAKPFKTHLNALDIDLYLRIAPELYLKRLLVGGFEKVFEIGKCFRNEGVDKSHNPDFTMLEFYWAYSDYKELMKFTEKLFETLLKRVCGKTEIEYEGKKINFKSPWPRVEFFELIKKYTKIDLEEIYIEALKKEAKDMGIGVEKGAGKAEIADSIYKKYCQPEIWQPTFVIHHPIGAAPLAKQLDDNPSKLARFQLLIAGIEMVNAFSELNDPIEQKKRFEEQEKSFKTGFEEAQRMDKDFLEALQYGMPPSAGFGLGIDRLVALLTNSHSLREVILFPTMRPKGR</sequence>
<evidence type="ECO:0000256" key="1">
    <source>
        <dbReference type="ARBA" id="ARBA00022598"/>
    </source>
</evidence>
<keyword evidence="7" id="KW-0648">Protein biosynthesis</keyword>
<organism evidence="10 11">
    <name type="scientific">Candidatus Nealsonbacteria bacterium CG23_combo_of_CG06-09_8_20_14_all_38_19</name>
    <dbReference type="NCBI Taxonomy" id="1974721"/>
    <lineage>
        <taxon>Bacteria</taxon>
        <taxon>Candidatus Nealsoniibacteriota</taxon>
    </lineage>
</organism>
<keyword evidence="3 7" id="KW-0547">Nucleotide-binding</keyword>
<comment type="catalytic activity">
    <reaction evidence="6 7 8">
        <text>tRNA(Lys) + L-lysine + ATP = L-lysyl-tRNA(Lys) + AMP + diphosphate</text>
        <dbReference type="Rhea" id="RHEA:20792"/>
        <dbReference type="Rhea" id="RHEA-COMP:9696"/>
        <dbReference type="Rhea" id="RHEA-COMP:9697"/>
        <dbReference type="ChEBI" id="CHEBI:30616"/>
        <dbReference type="ChEBI" id="CHEBI:32551"/>
        <dbReference type="ChEBI" id="CHEBI:33019"/>
        <dbReference type="ChEBI" id="CHEBI:78442"/>
        <dbReference type="ChEBI" id="CHEBI:78529"/>
        <dbReference type="ChEBI" id="CHEBI:456215"/>
        <dbReference type="EC" id="6.1.1.6"/>
    </reaction>
</comment>
<keyword evidence="7 8" id="KW-0460">Magnesium</keyword>
<dbReference type="GO" id="GO:0005829">
    <property type="term" value="C:cytosol"/>
    <property type="evidence" value="ECO:0007669"/>
    <property type="project" value="TreeGrafter"/>
</dbReference>
<dbReference type="GO" id="GO:0000287">
    <property type="term" value="F:magnesium ion binding"/>
    <property type="evidence" value="ECO:0007669"/>
    <property type="project" value="UniProtKB-UniRule"/>
</dbReference>
<keyword evidence="4 7" id="KW-0067">ATP-binding</keyword>
<evidence type="ECO:0000313" key="10">
    <source>
        <dbReference type="EMBL" id="PIP23628.1"/>
    </source>
</evidence>
<dbReference type="InterPro" id="IPR018149">
    <property type="entry name" value="Lys-tRNA-synth_II_C"/>
</dbReference>
<dbReference type="InterPro" id="IPR012340">
    <property type="entry name" value="NA-bd_OB-fold"/>
</dbReference>
<dbReference type="Gene3D" id="3.30.930.10">
    <property type="entry name" value="Bira Bifunctional Protein, Domain 2"/>
    <property type="match status" value="1"/>
</dbReference>
<keyword evidence="5 7" id="KW-0030">Aminoacyl-tRNA synthetase</keyword>
<dbReference type="Proteomes" id="UP000230273">
    <property type="component" value="Unassembled WGS sequence"/>
</dbReference>
<dbReference type="InterPro" id="IPR006195">
    <property type="entry name" value="aa-tRNA-synth_II"/>
</dbReference>
<dbReference type="GO" id="GO:0000049">
    <property type="term" value="F:tRNA binding"/>
    <property type="evidence" value="ECO:0007669"/>
    <property type="project" value="TreeGrafter"/>
</dbReference>
<accession>A0A2G9YWK7</accession>
<gene>
    <name evidence="7 10" type="primary">lysS</name>
    <name evidence="10" type="ORF">COX36_02350</name>
</gene>
<dbReference type="GO" id="GO:0005524">
    <property type="term" value="F:ATP binding"/>
    <property type="evidence" value="ECO:0007669"/>
    <property type="project" value="UniProtKB-UniRule"/>
</dbReference>
<dbReference type="InterPro" id="IPR044136">
    <property type="entry name" value="Lys-tRNA-ligase_II_N"/>
</dbReference>
<name>A0A2G9YWK7_9BACT</name>
<dbReference type="Gene3D" id="2.40.50.140">
    <property type="entry name" value="Nucleic acid-binding proteins"/>
    <property type="match status" value="1"/>
</dbReference>
<evidence type="ECO:0000256" key="7">
    <source>
        <dbReference type="HAMAP-Rule" id="MF_00252"/>
    </source>
</evidence>
<comment type="cofactor">
    <cofactor evidence="7 8">
        <name>Mg(2+)</name>
        <dbReference type="ChEBI" id="CHEBI:18420"/>
    </cofactor>
    <text evidence="7 8">Binds 3 Mg(2+) ions per subunit.</text>
</comment>
<comment type="caution">
    <text evidence="10">The sequence shown here is derived from an EMBL/GenBank/DDBJ whole genome shotgun (WGS) entry which is preliminary data.</text>
</comment>
<evidence type="ECO:0000256" key="8">
    <source>
        <dbReference type="RuleBase" id="RU000336"/>
    </source>
</evidence>
<dbReference type="InterPro" id="IPR004365">
    <property type="entry name" value="NA-bd_OB_tRNA"/>
</dbReference>
<evidence type="ECO:0000256" key="6">
    <source>
        <dbReference type="ARBA" id="ARBA00048573"/>
    </source>
</evidence>
<dbReference type="NCBIfam" id="NF001756">
    <property type="entry name" value="PRK00484.1"/>
    <property type="match status" value="1"/>
</dbReference>
<proteinExistence type="inferred from homology"/>
<evidence type="ECO:0000256" key="3">
    <source>
        <dbReference type="ARBA" id="ARBA00022741"/>
    </source>
</evidence>
<dbReference type="PANTHER" id="PTHR42918:SF15">
    <property type="entry name" value="LYSINE--TRNA LIGASE, CHLOROPLASTIC_MITOCHONDRIAL"/>
    <property type="match status" value="1"/>
</dbReference>
<dbReference type="CDD" id="cd00775">
    <property type="entry name" value="LysRS_core"/>
    <property type="match status" value="1"/>
</dbReference>
<dbReference type="GO" id="GO:0004824">
    <property type="term" value="F:lysine-tRNA ligase activity"/>
    <property type="evidence" value="ECO:0007669"/>
    <property type="project" value="UniProtKB-UniRule"/>
</dbReference>
<dbReference type="EC" id="6.1.1.6" evidence="7"/>
<dbReference type="InterPro" id="IPR002313">
    <property type="entry name" value="Lys-tRNA-ligase_II"/>
</dbReference>
<feature type="binding site" evidence="7">
    <location>
        <position position="405"/>
    </location>
    <ligand>
        <name>Mg(2+)</name>
        <dbReference type="ChEBI" id="CHEBI:18420"/>
        <label>1</label>
    </ligand>
</feature>
<comment type="similarity">
    <text evidence="7">Belongs to the class-II aminoacyl-tRNA synthetase family.</text>
</comment>
<evidence type="ECO:0000256" key="2">
    <source>
        <dbReference type="ARBA" id="ARBA00022723"/>
    </source>
</evidence>
<dbReference type="PANTHER" id="PTHR42918">
    <property type="entry name" value="LYSYL-TRNA SYNTHETASE"/>
    <property type="match status" value="1"/>
</dbReference>
<dbReference type="AlphaFoldDB" id="A0A2G9YWK7"/>
<keyword evidence="7" id="KW-0963">Cytoplasm</keyword>
<comment type="subunit">
    <text evidence="7">Homodimer.</text>
</comment>
<feature type="domain" description="Aminoacyl-transfer RNA synthetases class-II family profile" evidence="9">
    <location>
        <begin position="169"/>
        <end position="486"/>
    </location>
</feature>
<dbReference type="InterPro" id="IPR004364">
    <property type="entry name" value="Aa-tRNA-synt_II"/>
</dbReference>
<dbReference type="SUPFAM" id="SSF50249">
    <property type="entry name" value="Nucleic acid-binding proteins"/>
    <property type="match status" value="1"/>
</dbReference>
<evidence type="ECO:0000313" key="11">
    <source>
        <dbReference type="Proteomes" id="UP000230273"/>
    </source>
</evidence>
<dbReference type="Pfam" id="PF01336">
    <property type="entry name" value="tRNA_anti-codon"/>
    <property type="match status" value="1"/>
</dbReference>
<dbReference type="PROSITE" id="PS50862">
    <property type="entry name" value="AA_TRNA_LIGASE_II"/>
    <property type="match status" value="1"/>
</dbReference>
<dbReference type="PRINTS" id="PR00982">
    <property type="entry name" value="TRNASYNTHLYS"/>
</dbReference>